<sequence>MKEEIKSILKQVLVKIQYQGDVDKFCDLFIENCHIETLAVLVKSLPENEQAEVMAKLKHASGNNMTQAEIEKYFPPDEYKNVFSETLKNAFNDYLEEITPDLTEEQDKELEALFQTMQSSSPGV</sequence>
<dbReference type="AlphaFoldDB" id="A0A1F7I5E9"/>
<accession>A0A1F7I5E9</accession>
<dbReference type="EMBL" id="MGAE01000056">
    <property type="protein sequence ID" value="OGK38492.1"/>
    <property type="molecule type" value="Genomic_DNA"/>
</dbReference>
<dbReference type="Proteomes" id="UP000179024">
    <property type="component" value="Unassembled WGS sequence"/>
</dbReference>
<name>A0A1F7I5E9_9BACT</name>
<reference evidence="1 2" key="1">
    <citation type="journal article" date="2016" name="Nat. Commun.">
        <title>Thousands of microbial genomes shed light on interconnected biogeochemical processes in an aquifer system.</title>
        <authorList>
            <person name="Anantharaman K."/>
            <person name="Brown C.T."/>
            <person name="Hug L.A."/>
            <person name="Sharon I."/>
            <person name="Castelle C.J."/>
            <person name="Probst A.J."/>
            <person name="Thomas B.C."/>
            <person name="Singh A."/>
            <person name="Wilkins M.J."/>
            <person name="Karaoz U."/>
            <person name="Brodie E.L."/>
            <person name="Williams K.H."/>
            <person name="Hubbard S.S."/>
            <person name="Banfield J.F."/>
        </authorList>
    </citation>
    <scope>NUCLEOTIDE SEQUENCE [LARGE SCALE GENOMIC DNA]</scope>
</reference>
<comment type="caution">
    <text evidence="1">The sequence shown here is derived from an EMBL/GenBank/DDBJ whole genome shotgun (WGS) entry which is preliminary data.</text>
</comment>
<evidence type="ECO:0000313" key="1">
    <source>
        <dbReference type="EMBL" id="OGK38492.1"/>
    </source>
</evidence>
<protein>
    <submittedName>
        <fullName evidence="1">Uncharacterized protein</fullName>
    </submittedName>
</protein>
<proteinExistence type="predicted"/>
<evidence type="ECO:0000313" key="2">
    <source>
        <dbReference type="Proteomes" id="UP000179024"/>
    </source>
</evidence>
<gene>
    <name evidence="1" type="ORF">A3F34_02745</name>
</gene>
<organism evidence="1 2">
    <name type="scientific">Candidatus Roizmanbacteria bacterium RIFCSPHIGHO2_12_FULL_44_10</name>
    <dbReference type="NCBI Taxonomy" id="1802054"/>
    <lineage>
        <taxon>Bacteria</taxon>
        <taxon>Candidatus Roizmaniibacteriota</taxon>
    </lineage>
</organism>